<sequence length="73" mass="7927">MGSPSKRQKIFINTNCSNSKNPSVNVTLGDQGPELAAEVPGWTDGVNKFSMTKVKVMGIISFATNRPPMRLEC</sequence>
<comment type="caution">
    <text evidence="1">The sequence shown here is derived from an EMBL/GenBank/DDBJ whole genome shotgun (WGS) entry which is preliminary data.</text>
</comment>
<evidence type="ECO:0000313" key="1">
    <source>
        <dbReference type="EMBL" id="KAK3740144.1"/>
    </source>
</evidence>
<reference evidence="1" key="1">
    <citation type="journal article" date="2023" name="G3 (Bethesda)">
        <title>A reference genome for the long-term kleptoplast-retaining sea slug Elysia crispata morphotype clarki.</title>
        <authorList>
            <person name="Eastman K.E."/>
            <person name="Pendleton A.L."/>
            <person name="Shaikh M.A."/>
            <person name="Suttiyut T."/>
            <person name="Ogas R."/>
            <person name="Tomko P."/>
            <person name="Gavelis G."/>
            <person name="Widhalm J.R."/>
            <person name="Wisecaver J.H."/>
        </authorList>
    </citation>
    <scope>NUCLEOTIDE SEQUENCE</scope>
    <source>
        <strain evidence="1">ECLA1</strain>
    </source>
</reference>
<name>A0AAE1CWN1_9GAST</name>
<proteinExistence type="predicted"/>
<evidence type="ECO:0000313" key="2">
    <source>
        <dbReference type="Proteomes" id="UP001283361"/>
    </source>
</evidence>
<dbReference type="Proteomes" id="UP001283361">
    <property type="component" value="Unassembled WGS sequence"/>
</dbReference>
<accession>A0AAE1CWN1</accession>
<organism evidence="1 2">
    <name type="scientific">Elysia crispata</name>
    <name type="common">lettuce slug</name>
    <dbReference type="NCBI Taxonomy" id="231223"/>
    <lineage>
        <taxon>Eukaryota</taxon>
        <taxon>Metazoa</taxon>
        <taxon>Spiralia</taxon>
        <taxon>Lophotrochozoa</taxon>
        <taxon>Mollusca</taxon>
        <taxon>Gastropoda</taxon>
        <taxon>Heterobranchia</taxon>
        <taxon>Euthyneura</taxon>
        <taxon>Panpulmonata</taxon>
        <taxon>Sacoglossa</taxon>
        <taxon>Placobranchoidea</taxon>
        <taxon>Plakobranchidae</taxon>
        <taxon>Elysia</taxon>
    </lineage>
</organism>
<dbReference type="AlphaFoldDB" id="A0AAE1CWN1"/>
<keyword evidence="2" id="KW-1185">Reference proteome</keyword>
<dbReference type="EMBL" id="JAWDGP010006484">
    <property type="protein sequence ID" value="KAK3740144.1"/>
    <property type="molecule type" value="Genomic_DNA"/>
</dbReference>
<gene>
    <name evidence="1" type="ORF">RRG08_055806</name>
</gene>
<protein>
    <submittedName>
        <fullName evidence="1">Uncharacterized protein</fullName>
    </submittedName>
</protein>